<evidence type="ECO:0008006" key="3">
    <source>
        <dbReference type="Google" id="ProtNLM"/>
    </source>
</evidence>
<dbReference type="EMBL" id="CP010086">
    <property type="protein sequence ID" value="AJG98179.1"/>
    <property type="molecule type" value="Genomic_DNA"/>
</dbReference>
<gene>
    <name evidence="1" type="ORF">LF65_01572</name>
</gene>
<dbReference type="STRING" id="1520.LF65_01572"/>
<evidence type="ECO:0000313" key="1">
    <source>
        <dbReference type="EMBL" id="AJG98179.1"/>
    </source>
</evidence>
<protein>
    <recommendedName>
        <fullName evidence="3">DNA-binding protein</fullName>
    </recommendedName>
</protein>
<accession>A0A0B5Q7S1</accession>
<dbReference type="AlphaFoldDB" id="A0A0B5Q7S1"/>
<dbReference type="RefSeq" id="WP_041895386.1">
    <property type="nucleotide sequence ID" value="NZ_CP010086.2"/>
</dbReference>
<evidence type="ECO:0000313" key="2">
    <source>
        <dbReference type="Proteomes" id="UP000031866"/>
    </source>
</evidence>
<sequence length="81" mass="10002">MIRDEKYYEKLFEDYPDVVNIKTFREMLGGISEQAARRLLRENRVKHYFVSLTYMIPKVWIIEYVLSEDYEEYKEKLKVQI</sequence>
<name>A0A0B5Q7S1_CLOBE</name>
<proteinExistence type="predicted"/>
<dbReference type="KEGG" id="cbei:LF65_01572"/>
<reference evidence="2" key="1">
    <citation type="submission" date="2014-12" db="EMBL/GenBank/DDBJ databases">
        <title>Genome sequence of Clostridium beijerinckii strain 59B.</title>
        <authorList>
            <person name="Little G.T."/>
            <person name="Minton N.P."/>
        </authorList>
    </citation>
    <scope>NUCLEOTIDE SEQUENCE [LARGE SCALE GENOMIC DNA]</scope>
    <source>
        <strain evidence="2">59B</strain>
    </source>
</reference>
<organism evidence="1 2">
    <name type="scientific">Clostridium beijerinckii</name>
    <name type="common">Clostridium MP</name>
    <dbReference type="NCBI Taxonomy" id="1520"/>
    <lineage>
        <taxon>Bacteria</taxon>
        <taxon>Bacillati</taxon>
        <taxon>Bacillota</taxon>
        <taxon>Clostridia</taxon>
        <taxon>Eubacteriales</taxon>
        <taxon>Clostridiaceae</taxon>
        <taxon>Clostridium</taxon>
    </lineage>
</organism>
<dbReference type="OrthoDB" id="1655135at2"/>
<dbReference type="Proteomes" id="UP000031866">
    <property type="component" value="Chromosome"/>
</dbReference>